<keyword evidence="2" id="KW-0732">Signal</keyword>
<feature type="compositionally biased region" description="Low complexity" evidence="1">
    <location>
        <begin position="228"/>
        <end position="244"/>
    </location>
</feature>
<feature type="compositionally biased region" description="Pro residues" evidence="1">
    <location>
        <begin position="115"/>
        <end position="127"/>
    </location>
</feature>
<gene>
    <name evidence="3" type="ORF">GUJ93_ZPchr0007g5737</name>
</gene>
<evidence type="ECO:0000256" key="2">
    <source>
        <dbReference type="SAM" id="SignalP"/>
    </source>
</evidence>
<feature type="chain" id="PRO_5035212212" description="Protodermal factor 1" evidence="2">
    <location>
        <begin position="24"/>
        <end position="415"/>
    </location>
</feature>
<feature type="compositionally biased region" description="Pro residues" evidence="1">
    <location>
        <begin position="279"/>
        <end position="294"/>
    </location>
</feature>
<dbReference type="AlphaFoldDB" id="A0A8J5SPS4"/>
<sequence>MVAMANALAFVSACCLLVASVAAGRALVDVQGGAFGGRKDYYTPAPTGDSQHGPSPRHSHKAPPCSPTPPRGGHGRHNPPSPSIGTSPTTPGGGYYPPTPPSPSSGTSPTTPGGGSPPTPCNAPPTPSSGTSPTTPGGGYYPPTPSVGNAPPSPPSSGTSPTTPGGGYYPPSPSIGDVPPSPSSGTSPTTPGGGYYPPTPSVSNVPPPPSSGTSPSTPGGGYYPPTPSIGVGPPSPSSGTSPTTPGGGHYPPTPSTGEAPTPDVPLLPPISTPSTPYSPLVPMPPSSTTPTPFEPNTPPFFTGPCTYWLSHPGVIWGLFGFWCPLGLLFGPSAAAPFGHDLTVTEALANTREDGVGALYREGTASLLNSMVNSKFTFTTQQVKDAFVAALGSGDDHAAAAQAELFKMANEGHAKH</sequence>
<evidence type="ECO:0000313" key="3">
    <source>
        <dbReference type="EMBL" id="KAG8077780.1"/>
    </source>
</evidence>
<dbReference type="PANTHER" id="PTHR33210:SF18">
    <property type="entry name" value="PROTODERMAL FACTOR 1"/>
    <property type="match status" value="1"/>
</dbReference>
<proteinExistence type="predicted"/>
<comment type="caution">
    <text evidence="3">The sequence shown here is derived from an EMBL/GenBank/DDBJ whole genome shotgun (WGS) entry which is preliminary data.</text>
</comment>
<feature type="region of interest" description="Disordered" evidence="1">
    <location>
        <begin position="41"/>
        <end position="294"/>
    </location>
</feature>
<reference evidence="3" key="2">
    <citation type="submission" date="2021-02" db="EMBL/GenBank/DDBJ databases">
        <authorList>
            <person name="Kimball J.A."/>
            <person name="Haas M.W."/>
            <person name="Macchietto M."/>
            <person name="Kono T."/>
            <person name="Duquette J."/>
            <person name="Shao M."/>
        </authorList>
    </citation>
    <scope>NUCLEOTIDE SEQUENCE</scope>
    <source>
        <tissue evidence="3">Fresh leaf tissue</tissue>
    </source>
</reference>
<feature type="signal peptide" evidence="2">
    <location>
        <begin position="1"/>
        <end position="23"/>
    </location>
</feature>
<feature type="compositionally biased region" description="Low complexity" evidence="1">
    <location>
        <begin position="146"/>
        <end position="163"/>
    </location>
</feature>
<name>A0A8J5SPS4_ZIZPA</name>
<keyword evidence="4" id="KW-1185">Reference proteome</keyword>
<evidence type="ECO:0000256" key="1">
    <source>
        <dbReference type="SAM" id="MobiDB-lite"/>
    </source>
</evidence>
<evidence type="ECO:0000313" key="4">
    <source>
        <dbReference type="Proteomes" id="UP000729402"/>
    </source>
</evidence>
<organism evidence="3 4">
    <name type="scientific">Zizania palustris</name>
    <name type="common">Northern wild rice</name>
    <dbReference type="NCBI Taxonomy" id="103762"/>
    <lineage>
        <taxon>Eukaryota</taxon>
        <taxon>Viridiplantae</taxon>
        <taxon>Streptophyta</taxon>
        <taxon>Embryophyta</taxon>
        <taxon>Tracheophyta</taxon>
        <taxon>Spermatophyta</taxon>
        <taxon>Magnoliopsida</taxon>
        <taxon>Liliopsida</taxon>
        <taxon>Poales</taxon>
        <taxon>Poaceae</taxon>
        <taxon>BOP clade</taxon>
        <taxon>Oryzoideae</taxon>
        <taxon>Oryzeae</taxon>
        <taxon>Zizaniinae</taxon>
        <taxon>Zizania</taxon>
    </lineage>
</organism>
<feature type="compositionally biased region" description="Pro residues" evidence="1">
    <location>
        <begin position="262"/>
        <end position="271"/>
    </location>
</feature>
<dbReference type="Proteomes" id="UP000729402">
    <property type="component" value="Unassembled WGS sequence"/>
</dbReference>
<feature type="compositionally biased region" description="Pro residues" evidence="1">
    <location>
        <begin position="197"/>
        <end position="210"/>
    </location>
</feature>
<accession>A0A8J5SPS4</accession>
<evidence type="ECO:0008006" key="5">
    <source>
        <dbReference type="Google" id="ProtNLM"/>
    </source>
</evidence>
<dbReference type="EMBL" id="JAAALK010000282">
    <property type="protein sequence ID" value="KAG8077780.1"/>
    <property type="molecule type" value="Genomic_DNA"/>
</dbReference>
<reference evidence="3" key="1">
    <citation type="journal article" date="2021" name="bioRxiv">
        <title>Whole Genome Assembly and Annotation of Northern Wild Rice, Zizania palustris L., Supports a Whole Genome Duplication in the Zizania Genus.</title>
        <authorList>
            <person name="Haas M."/>
            <person name="Kono T."/>
            <person name="Macchietto M."/>
            <person name="Millas R."/>
            <person name="McGilp L."/>
            <person name="Shao M."/>
            <person name="Duquette J."/>
            <person name="Hirsch C.N."/>
            <person name="Kimball J."/>
        </authorList>
    </citation>
    <scope>NUCLEOTIDE SEQUENCE</scope>
    <source>
        <tissue evidence="3">Fresh leaf tissue</tissue>
    </source>
</reference>
<dbReference type="OrthoDB" id="696797at2759"/>
<dbReference type="InterPro" id="IPR039923">
    <property type="entry name" value="Protodermal_1"/>
</dbReference>
<dbReference type="PANTHER" id="PTHR33210">
    <property type="entry name" value="PROTODERMAL FACTOR 1"/>
    <property type="match status" value="1"/>
</dbReference>
<protein>
    <recommendedName>
        <fullName evidence="5">Protodermal factor 1</fullName>
    </recommendedName>
</protein>